<comment type="caution">
    <text evidence="2">The sequence shown here is derived from an EMBL/GenBank/DDBJ whole genome shotgun (WGS) entry which is preliminary data.</text>
</comment>
<dbReference type="Proteomes" id="UP000641646">
    <property type="component" value="Unassembled WGS sequence"/>
</dbReference>
<organism evidence="2 3">
    <name type="scientific">Aerosakkonema funiforme FACHB-1375</name>
    <dbReference type="NCBI Taxonomy" id="2949571"/>
    <lineage>
        <taxon>Bacteria</taxon>
        <taxon>Bacillati</taxon>
        <taxon>Cyanobacteriota</taxon>
        <taxon>Cyanophyceae</taxon>
        <taxon>Oscillatoriophycideae</taxon>
        <taxon>Aerosakkonematales</taxon>
        <taxon>Aerosakkonemataceae</taxon>
        <taxon>Aerosakkonema</taxon>
    </lineage>
</organism>
<keyword evidence="3" id="KW-1185">Reference proteome</keyword>
<evidence type="ECO:0000256" key="1">
    <source>
        <dbReference type="SAM" id="MobiDB-lite"/>
    </source>
</evidence>
<sequence>MTNPQTEFDSPWKDILQRYFEEFILFFFPQAHEQIDWTSTPEFLDKELQQVVRDAELGRRLADKLVKIYLKSGSLAWVLIHIEVQSQEESDFAERMFSYHYRIYDRYKRSVASLAVLGDERKNWRPNQFGYELFGCSIGFRFPVVKLLDYRQQWSALEESRNPFATVVMAHLKAIETRENRNQRKEWKLSLTRRLYELRFEQEDVINLFQFIDWVMSLPQELEQLFWQEVIQLEEERRMPYITSVERIGIQKGIQQGIEQSQQLLRQILLESIELGLELKFGSEGLNLLPEISLLIDIEQLRAVQAGLRTVSSVEELRQIYQPATESAPPAEARGLHASDSDS</sequence>
<dbReference type="RefSeq" id="WP_190471905.1">
    <property type="nucleotide sequence ID" value="NZ_JACJPW010000095.1"/>
</dbReference>
<accession>A0A926VJH3</accession>
<gene>
    <name evidence="2" type="ORF">H6G03_27630</name>
</gene>
<proteinExistence type="predicted"/>
<dbReference type="EMBL" id="JACJPW010000095">
    <property type="protein sequence ID" value="MBD2184798.1"/>
    <property type="molecule type" value="Genomic_DNA"/>
</dbReference>
<dbReference type="PANTHER" id="PTHR35586:SF1">
    <property type="entry name" value="SLL1691 PROTEIN"/>
    <property type="match status" value="1"/>
</dbReference>
<evidence type="ECO:0000313" key="3">
    <source>
        <dbReference type="Proteomes" id="UP000641646"/>
    </source>
</evidence>
<feature type="region of interest" description="Disordered" evidence="1">
    <location>
        <begin position="323"/>
        <end position="343"/>
    </location>
</feature>
<reference evidence="2" key="2">
    <citation type="submission" date="2020-08" db="EMBL/GenBank/DDBJ databases">
        <authorList>
            <person name="Chen M."/>
            <person name="Teng W."/>
            <person name="Zhao L."/>
            <person name="Hu C."/>
            <person name="Zhou Y."/>
            <person name="Han B."/>
            <person name="Song L."/>
            <person name="Shu W."/>
        </authorList>
    </citation>
    <scope>NUCLEOTIDE SEQUENCE</scope>
    <source>
        <strain evidence="2">FACHB-1375</strain>
    </source>
</reference>
<reference evidence="2" key="1">
    <citation type="journal article" date="2015" name="ISME J.">
        <title>Draft Genome Sequence of Streptomyces incarnatus NRRL8089, which Produces the Nucleoside Antibiotic Sinefungin.</title>
        <authorList>
            <person name="Oshima K."/>
            <person name="Hattori M."/>
            <person name="Shimizu H."/>
            <person name="Fukuda K."/>
            <person name="Nemoto M."/>
            <person name="Inagaki K."/>
            <person name="Tamura T."/>
        </authorList>
    </citation>
    <scope>NUCLEOTIDE SEQUENCE</scope>
    <source>
        <strain evidence="2">FACHB-1375</strain>
    </source>
</reference>
<evidence type="ECO:0000313" key="2">
    <source>
        <dbReference type="EMBL" id="MBD2184798.1"/>
    </source>
</evidence>
<feature type="compositionally biased region" description="Basic and acidic residues" evidence="1">
    <location>
        <begin position="334"/>
        <end position="343"/>
    </location>
</feature>
<dbReference type="PANTHER" id="PTHR35586">
    <property type="entry name" value="SLL1691 PROTEIN"/>
    <property type="match status" value="1"/>
</dbReference>
<name>A0A926VJH3_9CYAN</name>
<protein>
    <submittedName>
        <fullName evidence="2">Cytosolic protein</fullName>
    </submittedName>
</protein>
<dbReference type="AlphaFoldDB" id="A0A926VJH3"/>